<dbReference type="AlphaFoldDB" id="A0A067Q803"/>
<protein>
    <submittedName>
        <fullName evidence="2">Uncharacterized protein</fullName>
    </submittedName>
</protein>
<dbReference type="InParanoid" id="A0A067Q803"/>
<proteinExistence type="predicted"/>
<dbReference type="EMBL" id="KL197710">
    <property type="protein sequence ID" value="KDQ63178.1"/>
    <property type="molecule type" value="Genomic_DNA"/>
</dbReference>
<dbReference type="HOGENOM" id="CLU_685223_0_0_1"/>
<sequence>MSTVDIPLTLQREFALEHQLTYQCNTNSQHIFPYSHQYLVPELQVTGDDLKACQADPKKPFRLGPPLSAYLSTALPRSIQDRNQALPLTNEAIECQVAGCGGNAVIFTIATQWPLFLQVYPHWSHRGLHEADVDVKDVQATLHLVFGDGVHYTLAGRVLYHHKSGDISAKIGANHFSAQVYVDGTGYRYDDCMNDGQLKELTSLGSLFSHHPDTHFFLYIRMLENHETIKSRNKLNRSLTLIPPAPAVIPVIYVDSDSEQPNKLQATPPRAHALTPAEMSPASCEIWKMEAEISDLQHRLNAARLKKNSDVARLELEPRHGPVFPMLTSRARRDSNESPGHNLVQDMQPCLHESRMKTSTNMKADAVTAQHTRTSDQLPQPPATTKDLVKPRAKSIQNYSKT</sequence>
<evidence type="ECO:0000256" key="1">
    <source>
        <dbReference type="SAM" id="MobiDB-lite"/>
    </source>
</evidence>
<evidence type="ECO:0000313" key="3">
    <source>
        <dbReference type="Proteomes" id="UP000027265"/>
    </source>
</evidence>
<evidence type="ECO:0000313" key="2">
    <source>
        <dbReference type="EMBL" id="KDQ63178.1"/>
    </source>
</evidence>
<dbReference type="Proteomes" id="UP000027265">
    <property type="component" value="Unassembled WGS sequence"/>
</dbReference>
<reference evidence="3" key="1">
    <citation type="journal article" date="2014" name="Proc. Natl. Acad. Sci. U.S.A.">
        <title>Extensive sampling of basidiomycete genomes demonstrates inadequacy of the white-rot/brown-rot paradigm for wood decay fungi.</title>
        <authorList>
            <person name="Riley R."/>
            <person name="Salamov A.A."/>
            <person name="Brown D.W."/>
            <person name="Nagy L.G."/>
            <person name="Floudas D."/>
            <person name="Held B.W."/>
            <person name="Levasseur A."/>
            <person name="Lombard V."/>
            <person name="Morin E."/>
            <person name="Otillar R."/>
            <person name="Lindquist E.A."/>
            <person name="Sun H."/>
            <person name="LaButti K.M."/>
            <person name="Schmutz J."/>
            <person name="Jabbour D."/>
            <person name="Luo H."/>
            <person name="Baker S.E."/>
            <person name="Pisabarro A.G."/>
            <person name="Walton J.D."/>
            <person name="Blanchette R.A."/>
            <person name="Henrissat B."/>
            <person name="Martin F."/>
            <person name="Cullen D."/>
            <person name="Hibbett D.S."/>
            <person name="Grigoriev I.V."/>
        </authorList>
    </citation>
    <scope>NUCLEOTIDE SEQUENCE [LARGE SCALE GENOMIC DNA]</scope>
    <source>
        <strain evidence="3">MUCL 33604</strain>
    </source>
</reference>
<accession>A0A067Q803</accession>
<feature type="compositionally biased region" description="Polar residues" evidence="1">
    <location>
        <begin position="369"/>
        <end position="378"/>
    </location>
</feature>
<organism evidence="2 3">
    <name type="scientific">Jaapia argillacea MUCL 33604</name>
    <dbReference type="NCBI Taxonomy" id="933084"/>
    <lineage>
        <taxon>Eukaryota</taxon>
        <taxon>Fungi</taxon>
        <taxon>Dikarya</taxon>
        <taxon>Basidiomycota</taxon>
        <taxon>Agaricomycotina</taxon>
        <taxon>Agaricomycetes</taxon>
        <taxon>Agaricomycetidae</taxon>
        <taxon>Jaapiales</taxon>
        <taxon>Jaapiaceae</taxon>
        <taxon>Jaapia</taxon>
    </lineage>
</organism>
<gene>
    <name evidence="2" type="ORF">JAAARDRAFT_188784</name>
</gene>
<feature type="region of interest" description="Disordered" evidence="1">
    <location>
        <begin position="358"/>
        <end position="402"/>
    </location>
</feature>
<keyword evidence="3" id="KW-1185">Reference proteome</keyword>
<name>A0A067Q803_9AGAM</name>